<evidence type="ECO:0000313" key="3">
    <source>
        <dbReference type="Proteomes" id="UP001432146"/>
    </source>
</evidence>
<gene>
    <name evidence="2" type="ORF">QLX08_009471</name>
</gene>
<keyword evidence="1" id="KW-0175">Coiled coil</keyword>
<keyword evidence="3" id="KW-1185">Reference proteome</keyword>
<sequence>MPKLNKLLVTSIIADIRECVHVSNEIYSWLGDIEHLSWKFPTKAAKGINAMEIVREHDGTAGEFYILLLELAYDRIHFVLRLIVEFMDKFPFVEDFFSEAGCVSRSNQISLASLLRLVWDRLKTMPDSISRRMVKNSGNETGKTFEASKVSQSSQASSTVNYCESCTLAGKAILQAINAIEQVFLENKLISVAATERDECKNDIYEKTQWAVMSRLTKGIGTDVETALMMANESNLRAQADRRDHDHAIRQLRASLTMQEKRTDALHAENFELKNLLEDAKEERERDARESEALKERNETLKETLENIRRQMSMLDKYKKKVLYRGAGENNILQSQAVTLAESKLELEKTVIGLRKEIVDTRDAYLEAERRCRALLDESCKRNESLKEDYEGTVARLQQEIASLRDSLISIGRENERARNANDGGTIKTNREDTVLKPEDDPVADMTQQLISNREKIEMLSRQNDRLSKTLCRLREYRGQVTTNRSNK</sequence>
<feature type="coiled-coil region" evidence="1">
    <location>
        <begin position="380"/>
        <end position="414"/>
    </location>
</feature>
<organism evidence="2 3">
    <name type="scientific">Tetragonisca angustula</name>
    <dbReference type="NCBI Taxonomy" id="166442"/>
    <lineage>
        <taxon>Eukaryota</taxon>
        <taxon>Metazoa</taxon>
        <taxon>Ecdysozoa</taxon>
        <taxon>Arthropoda</taxon>
        <taxon>Hexapoda</taxon>
        <taxon>Insecta</taxon>
        <taxon>Pterygota</taxon>
        <taxon>Neoptera</taxon>
        <taxon>Endopterygota</taxon>
        <taxon>Hymenoptera</taxon>
        <taxon>Apocrita</taxon>
        <taxon>Aculeata</taxon>
        <taxon>Apoidea</taxon>
        <taxon>Anthophila</taxon>
        <taxon>Apidae</taxon>
        <taxon>Tetragonisca</taxon>
    </lineage>
</organism>
<reference evidence="2 3" key="1">
    <citation type="submission" date="2024-05" db="EMBL/GenBank/DDBJ databases">
        <title>The nuclear and mitochondrial genome assemblies of Tetragonisca angustula (Apidae: Meliponini), a tiny yet remarkable pollinator in the Neotropics.</title>
        <authorList>
            <person name="Ferrari R."/>
            <person name="Ricardo P.C."/>
            <person name="Dias F.C."/>
            <person name="Araujo N.S."/>
            <person name="Soares D.O."/>
            <person name="Zhou Q.-S."/>
            <person name="Zhu C.-D."/>
            <person name="Coutinho L."/>
            <person name="Airas M.C."/>
            <person name="Batista T.M."/>
        </authorList>
    </citation>
    <scope>NUCLEOTIDE SEQUENCE [LARGE SCALE GENOMIC DNA]</scope>
    <source>
        <strain evidence="2">ASF017062</strain>
        <tissue evidence="2">Abdomen</tissue>
    </source>
</reference>
<dbReference type="EMBL" id="JAWNGG020000209">
    <property type="protein sequence ID" value="KAK9296553.1"/>
    <property type="molecule type" value="Genomic_DNA"/>
</dbReference>
<comment type="caution">
    <text evidence="2">The sequence shown here is derived from an EMBL/GenBank/DDBJ whole genome shotgun (WGS) entry which is preliminary data.</text>
</comment>
<dbReference type="Proteomes" id="UP001432146">
    <property type="component" value="Unassembled WGS sequence"/>
</dbReference>
<proteinExistence type="predicted"/>
<dbReference type="AlphaFoldDB" id="A0AAW0ZG71"/>
<accession>A0AAW0ZG71</accession>
<evidence type="ECO:0000313" key="2">
    <source>
        <dbReference type="EMBL" id="KAK9296553.1"/>
    </source>
</evidence>
<evidence type="ECO:0000256" key="1">
    <source>
        <dbReference type="SAM" id="Coils"/>
    </source>
</evidence>
<protein>
    <submittedName>
        <fullName evidence="2">Uncharacterized protein</fullName>
    </submittedName>
</protein>
<feature type="coiled-coil region" evidence="1">
    <location>
        <begin position="263"/>
        <end position="321"/>
    </location>
</feature>
<name>A0AAW0ZG71_9HYME</name>